<evidence type="ECO:0008006" key="5">
    <source>
        <dbReference type="Google" id="ProtNLM"/>
    </source>
</evidence>
<feature type="signal peptide" evidence="2">
    <location>
        <begin position="1"/>
        <end position="22"/>
    </location>
</feature>
<dbReference type="RefSeq" id="WP_194506958.1">
    <property type="nucleotide sequence ID" value="NZ_JADILU010000002.1"/>
</dbReference>
<keyword evidence="4" id="KW-1185">Reference proteome</keyword>
<feature type="region of interest" description="Disordered" evidence="1">
    <location>
        <begin position="114"/>
        <end position="140"/>
    </location>
</feature>
<feature type="compositionally biased region" description="Basic and acidic residues" evidence="1">
    <location>
        <begin position="114"/>
        <end position="125"/>
    </location>
</feature>
<reference evidence="4" key="1">
    <citation type="journal article" date="2019" name="Int. J. Syst. Evol. Microbiol.">
        <title>The Global Catalogue of Microorganisms (GCM) 10K type strain sequencing project: providing services to taxonomists for standard genome sequencing and annotation.</title>
        <authorList>
            <consortium name="The Broad Institute Genomics Platform"/>
            <consortium name="The Broad Institute Genome Sequencing Center for Infectious Disease"/>
            <person name="Wu L."/>
            <person name="Ma J."/>
        </authorList>
    </citation>
    <scope>NUCLEOTIDE SEQUENCE [LARGE SCALE GENOMIC DNA]</scope>
    <source>
        <strain evidence="4">KCTC 32514</strain>
    </source>
</reference>
<sequence>MKTLFISIFCSVLFISNSFSQAIEEKDRLKYEAEMEQKKREYINDFVGTLKVDDFQKEIIKQQMESYFEEYQKINMLGLREFERKTYVQNLDDKHFRDLKAMITEEQMSKIMDALKGKWNHSEEKKKKKKDKKRKNKNKS</sequence>
<gene>
    <name evidence="3" type="ORF">ACFS29_19380</name>
</gene>
<comment type="caution">
    <text evidence="3">The sequence shown here is derived from an EMBL/GenBank/DDBJ whole genome shotgun (WGS) entry which is preliminary data.</text>
</comment>
<evidence type="ECO:0000313" key="3">
    <source>
        <dbReference type="EMBL" id="MFD2917824.1"/>
    </source>
</evidence>
<evidence type="ECO:0000313" key="4">
    <source>
        <dbReference type="Proteomes" id="UP001597548"/>
    </source>
</evidence>
<evidence type="ECO:0000256" key="2">
    <source>
        <dbReference type="SAM" id="SignalP"/>
    </source>
</evidence>
<keyword evidence="2" id="KW-0732">Signal</keyword>
<protein>
    <recommendedName>
        <fullName evidence="5">LTXXQ motif family protein</fullName>
    </recommendedName>
</protein>
<dbReference type="Proteomes" id="UP001597548">
    <property type="component" value="Unassembled WGS sequence"/>
</dbReference>
<accession>A0ABW5ZXQ5</accession>
<dbReference type="EMBL" id="JBHUOS010000016">
    <property type="protein sequence ID" value="MFD2917824.1"/>
    <property type="molecule type" value="Genomic_DNA"/>
</dbReference>
<feature type="compositionally biased region" description="Basic residues" evidence="1">
    <location>
        <begin position="126"/>
        <end position="140"/>
    </location>
</feature>
<feature type="chain" id="PRO_5046362412" description="LTXXQ motif family protein" evidence="2">
    <location>
        <begin position="23"/>
        <end position="140"/>
    </location>
</feature>
<evidence type="ECO:0000256" key="1">
    <source>
        <dbReference type="SAM" id="MobiDB-lite"/>
    </source>
</evidence>
<name>A0ABW5ZXQ5_9FLAO</name>
<organism evidence="3 4">
    <name type="scientific">Psychroserpens luteus</name>
    <dbReference type="NCBI Taxonomy" id="1434066"/>
    <lineage>
        <taxon>Bacteria</taxon>
        <taxon>Pseudomonadati</taxon>
        <taxon>Bacteroidota</taxon>
        <taxon>Flavobacteriia</taxon>
        <taxon>Flavobacteriales</taxon>
        <taxon>Flavobacteriaceae</taxon>
        <taxon>Psychroserpens</taxon>
    </lineage>
</organism>
<proteinExistence type="predicted"/>